<name>F2CCI6_STRSA</name>
<dbReference type="GeneID" id="48425709"/>
<sequence length="415" mass="46064">MTDLGCSLIFVQDVMSSLSENIKTVVNIKDRNTGQLVMEEGILREIDFRLDHFPFSYAGRQVFGFGIGKYADHLKMKRTNAELDIDIPSGSKNSSVNLELSNGFNKGLKVDTDGLNLNSKVKTKVNAGSGVADVDLTLAKKSADLELPVKTNLTEAGTLNGIAGAKAADMDVPKVKQISGDSATTAVSGVKPGDVEAPKVNKEQILRNIEESRLARKSSNFDQYLAKEKFQKTLMGMEPMDRQRYLQWHKYAEAGIEPSNRVKLRNWSYPPEPEFYLKNKNVYDNPDYFNQLTGDTIYPGSPESSMGRVDGSIHKNGFLNGEYVEDIIEPGTVLDRYGDNDSGRYFSPSGASFGERALPPFMKNKPKITYIATKPIPNKKGLIAPWFDEPGMGIQHFTDMEVGYLMNNGYLKIIE</sequence>
<evidence type="ECO:0000259" key="1">
    <source>
        <dbReference type="Pfam" id="PF14021"/>
    </source>
</evidence>
<dbReference type="HOGENOM" id="CLU_662084_0_0_9"/>
<dbReference type="InterPro" id="IPR053024">
    <property type="entry name" value="Fungal_surface_NADase"/>
</dbReference>
<dbReference type="GO" id="GO:0050135">
    <property type="term" value="F:NADP+ nucleosidase activity"/>
    <property type="evidence" value="ECO:0007669"/>
    <property type="project" value="InterPro"/>
</dbReference>
<dbReference type="EMBL" id="AFBE01000002">
    <property type="protein sequence ID" value="EGF19766.1"/>
    <property type="molecule type" value="Genomic_DNA"/>
</dbReference>
<accession>F2CCI6</accession>
<proteinExistence type="predicted"/>
<reference evidence="2 3" key="1">
    <citation type="submission" date="2011-02" db="EMBL/GenBank/DDBJ databases">
        <authorList>
            <person name="Muzny D."/>
            <person name="Qin X."/>
            <person name="Deng J."/>
            <person name="Jiang H."/>
            <person name="Liu Y."/>
            <person name="Qu J."/>
            <person name="Song X.-Z."/>
            <person name="Zhang L."/>
            <person name="Thornton R."/>
            <person name="Coyle M."/>
            <person name="Francisco L."/>
            <person name="Jackson L."/>
            <person name="Javaid M."/>
            <person name="Korchina V."/>
            <person name="Kovar C."/>
            <person name="Mata R."/>
            <person name="Mathew T."/>
            <person name="Ngo R."/>
            <person name="Nguyen L."/>
            <person name="Nguyen N."/>
            <person name="Okwuonu G."/>
            <person name="Ongeri F."/>
            <person name="Pham C."/>
            <person name="Simmons D."/>
            <person name="Wilczek-Boney K."/>
            <person name="Hale W."/>
            <person name="Jakkamsetti A."/>
            <person name="Pham P."/>
            <person name="Ruth R."/>
            <person name="San Lucas F."/>
            <person name="Warren J."/>
            <person name="Zhang J."/>
            <person name="Zhao Z."/>
            <person name="Zhou C."/>
            <person name="Zhu D."/>
            <person name="Lee S."/>
            <person name="Bess C."/>
            <person name="Blankenburg K."/>
            <person name="Forbes L."/>
            <person name="Fu Q."/>
            <person name="Gubbala S."/>
            <person name="Hirani K."/>
            <person name="Jayaseelan J.C."/>
            <person name="Lara F."/>
            <person name="Munidasa M."/>
            <person name="Palculict T."/>
            <person name="Patil S."/>
            <person name="Pu L.-L."/>
            <person name="Saada N."/>
            <person name="Tang L."/>
            <person name="Weissenberger G."/>
            <person name="Zhu Y."/>
            <person name="Hemphill L."/>
            <person name="Shang Y."/>
            <person name="Youmans B."/>
            <person name="Ayvaz T."/>
            <person name="Ross M."/>
            <person name="Santibanez J."/>
            <person name="Aqrawi P."/>
            <person name="Gross S."/>
            <person name="Joshi V."/>
            <person name="Fowler G."/>
            <person name="Nazareth L."/>
            <person name="Reid J."/>
            <person name="Worley K."/>
            <person name="Petrosino J."/>
            <person name="Highlander S."/>
            <person name="Gibbs R."/>
        </authorList>
    </citation>
    <scope>NUCLEOTIDE SEQUENCE [LARGE SCALE GENOMIC DNA]</scope>
    <source>
        <strain evidence="2 3">SK408</strain>
    </source>
</reference>
<dbReference type="Proteomes" id="UP000004826">
    <property type="component" value="Unassembled WGS sequence"/>
</dbReference>
<dbReference type="RefSeq" id="WP_002913499.1">
    <property type="nucleotide sequence ID" value="NZ_GL878559.1"/>
</dbReference>
<dbReference type="InterPro" id="IPR025331">
    <property type="entry name" value="TNT"/>
</dbReference>
<dbReference type="AlphaFoldDB" id="F2CCI6"/>
<evidence type="ECO:0000313" key="2">
    <source>
        <dbReference type="EMBL" id="EGF19766.1"/>
    </source>
</evidence>
<gene>
    <name evidence="2" type="ORF">HMPREF9391_0486</name>
</gene>
<dbReference type="PANTHER" id="PTHR42059:SF1">
    <property type="entry name" value="TNT DOMAIN-CONTAINING PROTEIN"/>
    <property type="match status" value="1"/>
</dbReference>
<dbReference type="PATRIC" id="fig|888818.3.peg.473"/>
<feature type="domain" description="TNT" evidence="1">
    <location>
        <begin position="328"/>
        <end position="412"/>
    </location>
</feature>
<comment type="caution">
    <text evidence="2">The sequence shown here is derived from an EMBL/GenBank/DDBJ whole genome shotgun (WGS) entry which is preliminary data.</text>
</comment>
<dbReference type="Pfam" id="PF14021">
    <property type="entry name" value="TNT"/>
    <property type="match status" value="1"/>
</dbReference>
<evidence type="ECO:0000313" key="3">
    <source>
        <dbReference type="Proteomes" id="UP000004826"/>
    </source>
</evidence>
<organism evidence="2 3">
    <name type="scientific">Streptococcus sanguinis SK408</name>
    <dbReference type="NCBI Taxonomy" id="888818"/>
    <lineage>
        <taxon>Bacteria</taxon>
        <taxon>Bacillati</taxon>
        <taxon>Bacillota</taxon>
        <taxon>Bacilli</taxon>
        <taxon>Lactobacillales</taxon>
        <taxon>Streptococcaceae</taxon>
        <taxon>Streptococcus</taxon>
    </lineage>
</organism>
<dbReference type="PANTHER" id="PTHR42059">
    <property type="entry name" value="TNT DOMAIN-CONTAINING PROTEIN"/>
    <property type="match status" value="1"/>
</dbReference>
<protein>
    <recommendedName>
        <fullName evidence="1">TNT domain-containing protein</fullName>
    </recommendedName>
</protein>